<dbReference type="VEuPathDB" id="FungiDB:YALI0_B22748g"/>
<sequence length="436" mass="51083">MTPGLDTVPQEILEQICVDCDPWSIYQLSNTSKSLRVSLLEWMPQLLKSSLVTTFFPLDKDAFASYDYLGLKKRISKEMSVSVPLTLEEAITRSLAIQKNRTSNLPLVVKTDEFVHPDANLAIGKTHSWIGVEYEPAQDSNLLVLSVNGLFAIYEINYTDGSIKLMHLSEKDSWWRSNEGWLVSGDAEWKLDFTFSDAPECTSHHPYAVEFVSRNRKSAVVHRRRIMAYKLGEAQELKFEVNRKYDVAKKWWNFNDRFSIARFIPRDRRDSNCQLFLVNWETMTTQFLAATPVWDSNYFQFQNGFVYMNEGSIKLRVMNKLGKLLWFQVTDDNDLRVNRYYPNWEITTMFQRHSWTPNDDAKQVFGMVDNIPHLWSFSWEFQAWFATQVFSEVPSWKAGDDWEGWQGRVDISTWNKDSPPPPVARRQYRVMHRREG</sequence>
<name>A0A371C6P2_YARLL</name>
<dbReference type="VEuPathDB" id="FungiDB:YALI1_B29711g"/>
<evidence type="ECO:0000313" key="2">
    <source>
        <dbReference type="Proteomes" id="UP000256601"/>
    </source>
</evidence>
<proteinExistence type="predicted"/>
<dbReference type="EMBL" id="KZ858990">
    <property type="protein sequence ID" value="RDW25976.1"/>
    <property type="molecule type" value="Genomic_DNA"/>
</dbReference>
<dbReference type="AlphaFoldDB" id="A0A371C6P2"/>
<protein>
    <recommendedName>
        <fullName evidence="3">F-box domain-containing protein</fullName>
    </recommendedName>
</protein>
<gene>
    <name evidence="1" type="ORF">B0I71DRAFT_131735</name>
</gene>
<dbReference type="Proteomes" id="UP000256601">
    <property type="component" value="Unassembled WGS sequence"/>
</dbReference>
<accession>A0A371C6P2</accession>
<evidence type="ECO:0000313" key="1">
    <source>
        <dbReference type="EMBL" id="RDW25976.1"/>
    </source>
</evidence>
<dbReference type="OrthoDB" id="10292025at2759"/>
<organism evidence="1 2">
    <name type="scientific">Yarrowia lipolytica</name>
    <name type="common">Candida lipolytica</name>
    <dbReference type="NCBI Taxonomy" id="4952"/>
    <lineage>
        <taxon>Eukaryota</taxon>
        <taxon>Fungi</taxon>
        <taxon>Dikarya</taxon>
        <taxon>Ascomycota</taxon>
        <taxon>Saccharomycotina</taxon>
        <taxon>Dipodascomycetes</taxon>
        <taxon>Dipodascales</taxon>
        <taxon>Dipodascales incertae sedis</taxon>
        <taxon>Yarrowia</taxon>
    </lineage>
</organism>
<reference evidence="1 2" key="1">
    <citation type="submission" date="2018-07" db="EMBL/GenBank/DDBJ databases">
        <title>Draft Genome Assemblies for Five Robust Yarrowia lipolytica Strains Exhibiting High Lipid Production and Pentose Sugar Utilization and Sugar Alcohol Secretion from Undetoxified Lignocellulosic Biomass Hydrolysates.</title>
        <authorList>
            <consortium name="DOE Joint Genome Institute"/>
            <person name="Walker C."/>
            <person name="Ryu S."/>
            <person name="Na H."/>
            <person name="Zane M."/>
            <person name="LaButti K."/>
            <person name="Lipzen A."/>
            <person name="Haridas S."/>
            <person name="Barry K."/>
            <person name="Grigoriev I.V."/>
            <person name="Quarterman J."/>
            <person name="Slininger P."/>
            <person name="Dien B."/>
            <person name="Trinh C.T."/>
        </authorList>
    </citation>
    <scope>NUCLEOTIDE SEQUENCE [LARGE SCALE GENOMIC DNA]</scope>
    <source>
        <strain evidence="1 2">YB392</strain>
    </source>
</reference>
<evidence type="ECO:0008006" key="3">
    <source>
        <dbReference type="Google" id="ProtNLM"/>
    </source>
</evidence>